<organism evidence="2 3">
    <name type="scientific">Tetrabaena socialis</name>
    <dbReference type="NCBI Taxonomy" id="47790"/>
    <lineage>
        <taxon>Eukaryota</taxon>
        <taxon>Viridiplantae</taxon>
        <taxon>Chlorophyta</taxon>
        <taxon>core chlorophytes</taxon>
        <taxon>Chlorophyceae</taxon>
        <taxon>CS clade</taxon>
        <taxon>Chlamydomonadales</taxon>
        <taxon>Tetrabaenaceae</taxon>
        <taxon>Tetrabaena</taxon>
    </lineage>
</organism>
<feature type="region of interest" description="Disordered" evidence="1">
    <location>
        <begin position="1"/>
        <end position="52"/>
    </location>
</feature>
<protein>
    <recommendedName>
        <fullName evidence="4">Chromo domain-containing protein</fullName>
    </recommendedName>
</protein>
<accession>A0A2J7ZLI1</accession>
<evidence type="ECO:0008006" key="4">
    <source>
        <dbReference type="Google" id="ProtNLM"/>
    </source>
</evidence>
<proteinExistence type="predicted"/>
<dbReference type="AlphaFoldDB" id="A0A2J7ZLI1"/>
<dbReference type="OrthoDB" id="532080at2759"/>
<keyword evidence="3" id="KW-1185">Reference proteome</keyword>
<name>A0A2J7ZLI1_9CHLO</name>
<sequence>MTINAPERGAKQRRPHFKPGDRVRLLPRVPGGSPTEDGDGGPSPGPVTPFSGPFTITGVITSQSFSINLAADWDNPLSSVVHVSQLAPWDPPASKPGLASHPITTYVLDGPDDDSDGEVDSVVGVRLGLDRKSAKKACLFRVRWNATRARPDSWEPYSAVAHLPAVRAFLRSDQFREFKASDPGFCAFQTTFPERAPRTVRFALDE</sequence>
<dbReference type="Proteomes" id="UP000236333">
    <property type="component" value="Unassembled WGS sequence"/>
</dbReference>
<comment type="caution">
    <text evidence="2">The sequence shown here is derived from an EMBL/GenBank/DDBJ whole genome shotgun (WGS) entry which is preliminary data.</text>
</comment>
<evidence type="ECO:0000313" key="2">
    <source>
        <dbReference type="EMBL" id="PNH01124.1"/>
    </source>
</evidence>
<gene>
    <name evidence="2" type="ORF">TSOC_013004</name>
</gene>
<dbReference type="InterPro" id="IPR016197">
    <property type="entry name" value="Chromo-like_dom_sf"/>
</dbReference>
<dbReference type="EMBL" id="PGGS01001008">
    <property type="protein sequence ID" value="PNH01124.1"/>
    <property type="molecule type" value="Genomic_DNA"/>
</dbReference>
<reference evidence="2 3" key="1">
    <citation type="journal article" date="2017" name="Mol. Biol. Evol.">
        <title>The 4-celled Tetrabaena socialis nuclear genome reveals the essential components for genetic control of cell number at the origin of multicellularity in the volvocine lineage.</title>
        <authorList>
            <person name="Featherston J."/>
            <person name="Arakaki Y."/>
            <person name="Hanschen E.R."/>
            <person name="Ferris P.J."/>
            <person name="Michod R.E."/>
            <person name="Olson B.J.S.C."/>
            <person name="Nozaki H."/>
            <person name="Durand P.M."/>
        </authorList>
    </citation>
    <scope>NUCLEOTIDE SEQUENCE [LARGE SCALE GENOMIC DNA]</scope>
    <source>
        <strain evidence="2 3">NIES-571</strain>
    </source>
</reference>
<evidence type="ECO:0000313" key="3">
    <source>
        <dbReference type="Proteomes" id="UP000236333"/>
    </source>
</evidence>
<dbReference type="SUPFAM" id="SSF54160">
    <property type="entry name" value="Chromo domain-like"/>
    <property type="match status" value="1"/>
</dbReference>
<evidence type="ECO:0000256" key="1">
    <source>
        <dbReference type="SAM" id="MobiDB-lite"/>
    </source>
</evidence>